<dbReference type="AlphaFoldDB" id="A0AA38YKC3"/>
<organism evidence="2 3">
    <name type="scientific">Vitis rotundifolia</name>
    <name type="common">Muscadine grape</name>
    <dbReference type="NCBI Taxonomy" id="103349"/>
    <lineage>
        <taxon>Eukaryota</taxon>
        <taxon>Viridiplantae</taxon>
        <taxon>Streptophyta</taxon>
        <taxon>Embryophyta</taxon>
        <taxon>Tracheophyta</taxon>
        <taxon>Spermatophyta</taxon>
        <taxon>Magnoliopsida</taxon>
        <taxon>eudicotyledons</taxon>
        <taxon>Gunneridae</taxon>
        <taxon>Pentapetalae</taxon>
        <taxon>rosids</taxon>
        <taxon>Vitales</taxon>
        <taxon>Vitaceae</taxon>
        <taxon>Viteae</taxon>
        <taxon>Vitis</taxon>
    </lineage>
</organism>
<feature type="transmembrane region" description="Helical" evidence="1">
    <location>
        <begin position="107"/>
        <end position="124"/>
    </location>
</feature>
<feature type="transmembrane region" description="Helical" evidence="1">
    <location>
        <begin position="44"/>
        <end position="70"/>
    </location>
</feature>
<keyword evidence="1" id="KW-0812">Transmembrane</keyword>
<comment type="caution">
    <text evidence="2">The sequence shown here is derived from an EMBL/GenBank/DDBJ whole genome shotgun (WGS) entry which is preliminary data.</text>
</comment>
<reference evidence="2 3" key="1">
    <citation type="journal article" date="2023" name="BMC Biotechnol.">
        <title>Vitis rotundifolia cv Carlos genome sequencing.</title>
        <authorList>
            <person name="Huff M."/>
            <person name="Hulse-Kemp A."/>
            <person name="Scheffler B."/>
            <person name="Youngblood R."/>
            <person name="Simpson S."/>
            <person name="Babiker E."/>
            <person name="Staton M."/>
        </authorList>
    </citation>
    <scope>NUCLEOTIDE SEQUENCE [LARGE SCALE GENOMIC DNA]</scope>
    <source>
        <tissue evidence="2">Leaf</tissue>
    </source>
</reference>
<keyword evidence="1" id="KW-0472">Membrane</keyword>
<evidence type="ECO:0000313" key="3">
    <source>
        <dbReference type="Proteomes" id="UP001168098"/>
    </source>
</evidence>
<name>A0AA38YKC3_VITRO</name>
<gene>
    <name evidence="2" type="ORF">PVL29_025616</name>
</gene>
<evidence type="ECO:0000256" key="1">
    <source>
        <dbReference type="SAM" id="Phobius"/>
    </source>
</evidence>
<proteinExistence type="predicted"/>
<accession>A0AA38YKC3</accession>
<keyword evidence="1" id="KW-1133">Transmembrane helix</keyword>
<evidence type="ECO:0000313" key="2">
    <source>
        <dbReference type="EMBL" id="KAJ9672045.1"/>
    </source>
</evidence>
<dbReference type="Proteomes" id="UP001168098">
    <property type="component" value="Unassembled WGS sequence"/>
</dbReference>
<sequence>MARVLVLASAGWCWCWCWCWLVLVLVLAAGWCWCWLLAGAGCWLVLVLAGAGWCWCWLLAGAGAGWWLVLTAGWRRSWRRCGGAPAAAAMADCRHTGREIQAGRRRSLGLSWVLGSFLCWNWAIRPNFVLTLVLGLSWSPNPN</sequence>
<keyword evidence="3" id="KW-1185">Reference proteome</keyword>
<dbReference type="EMBL" id="JARBHA010000019">
    <property type="protein sequence ID" value="KAJ9672045.1"/>
    <property type="molecule type" value="Genomic_DNA"/>
</dbReference>
<protein>
    <submittedName>
        <fullName evidence="2">Uncharacterized protein</fullName>
    </submittedName>
</protein>